<feature type="domain" description="C2H2-type" evidence="9">
    <location>
        <begin position="327"/>
        <end position="357"/>
    </location>
</feature>
<evidence type="ECO:0000256" key="2">
    <source>
        <dbReference type="ARBA" id="ARBA00022723"/>
    </source>
</evidence>
<dbReference type="SMART" id="SM00355">
    <property type="entry name" value="ZnF_C2H2"/>
    <property type="match status" value="4"/>
</dbReference>
<feature type="compositionally biased region" description="Acidic residues" evidence="8">
    <location>
        <begin position="455"/>
        <end position="477"/>
    </location>
</feature>
<keyword evidence="7" id="KW-0539">Nucleus</keyword>
<dbReference type="PANTHER" id="PTHR46179:SF13">
    <property type="entry name" value="C2H2-TYPE DOMAIN-CONTAINING PROTEIN"/>
    <property type="match status" value="1"/>
</dbReference>
<dbReference type="SUPFAM" id="SSF57667">
    <property type="entry name" value="beta-beta-alpha zinc fingers"/>
    <property type="match status" value="1"/>
</dbReference>
<keyword evidence="6" id="KW-0804">Transcription</keyword>
<evidence type="ECO:0000256" key="4">
    <source>
        <dbReference type="ARBA" id="ARBA00022833"/>
    </source>
</evidence>
<evidence type="ECO:0000256" key="6">
    <source>
        <dbReference type="ARBA" id="ARBA00023163"/>
    </source>
</evidence>
<keyword evidence="5" id="KW-0805">Transcription regulation</keyword>
<reference evidence="10" key="1">
    <citation type="submission" date="2023-01" db="EMBL/GenBank/DDBJ databases">
        <title>Exophiala dermititidis isolated from Cystic Fibrosis Patient.</title>
        <authorList>
            <person name="Kurbessoian T."/>
            <person name="Crocker A."/>
            <person name="Murante D."/>
            <person name="Hogan D.A."/>
            <person name="Stajich J.E."/>
        </authorList>
    </citation>
    <scope>NUCLEOTIDE SEQUENCE</scope>
    <source>
        <strain evidence="10">Ex8</strain>
    </source>
</reference>
<sequence length="631" mass="70193">MLAFEHSNRQRFAESVYDSENGIRSQAPFSRSTMEAYNVIDPLLNFHPLPYPFFENSTLFPSAPMQTTKDDMFQIRELPPSLVSSDSIPSIASASSSTMGSPYSEPLHTFSSQDGYDHGSSYGLGAMPCIVHQESFQQDLLGESMEAELSLGSDRNLDDKVSVDSSFVDPALIQTSRSYADPLFRPQGLYPSGMQGFSNISPSGSPAPSPQAYGFYRTNQFADSFPDNNNYYPQPGFLNRRPSLVSYDSNLSHSSPSSEPDGEGREKGRCPHPDCGKVFKDLKAHMLTHQAERPEKCPIVTCEYNQKGFARKYDKNRHTLTHYKGTMVCGFCPGSGTPAEKSFNRADVFKRHLTSVHGVEQTAPNSRKRSPTSSTRKLASYCPDATGKCSTCSATFNNAQDFYEHLDDCVLRVVQQEEPSEAINAQHLGNVDGDADVQETLDRHMLKAEDVSTSFEDEEDDEDDEDDDDNDEEDDDPSFTRRSGKGAIKSNKPAVTSRRTVLNGGVSKSSKASKKGMTWSRGGVALLGKGRKKRKHYPPSWGMPAEKMRMKKRVLCIYDGPRRLWKDDMMLHNEFEVRIPLPDGKSYVTDLDVETLKRAEAFHNASPEEKGPWVSRAEEAGQSIDLNALMA</sequence>
<evidence type="ECO:0000256" key="3">
    <source>
        <dbReference type="ARBA" id="ARBA00022771"/>
    </source>
</evidence>
<dbReference type="AlphaFoldDB" id="A0AAN6F0D5"/>
<feature type="compositionally biased region" description="Basic and acidic residues" evidence="8">
    <location>
        <begin position="262"/>
        <end position="272"/>
    </location>
</feature>
<keyword evidence="2" id="KW-0479">Metal-binding</keyword>
<evidence type="ECO:0000256" key="1">
    <source>
        <dbReference type="ARBA" id="ARBA00004123"/>
    </source>
</evidence>
<dbReference type="Gene3D" id="3.30.160.60">
    <property type="entry name" value="Classic Zinc Finger"/>
    <property type="match status" value="1"/>
</dbReference>
<protein>
    <recommendedName>
        <fullName evidence="9">C2H2-type domain-containing protein</fullName>
    </recommendedName>
</protein>
<feature type="domain" description="C2H2-type" evidence="9">
    <location>
        <begin position="295"/>
        <end position="322"/>
    </location>
</feature>
<evidence type="ECO:0000256" key="8">
    <source>
        <dbReference type="SAM" id="MobiDB-lite"/>
    </source>
</evidence>
<keyword evidence="3" id="KW-0863">Zinc-finger</keyword>
<comment type="caution">
    <text evidence="10">The sequence shown here is derived from an EMBL/GenBank/DDBJ whole genome shotgun (WGS) entry which is preliminary data.</text>
</comment>
<feature type="domain" description="C2H2-type" evidence="9">
    <location>
        <begin position="268"/>
        <end position="289"/>
    </location>
</feature>
<feature type="domain" description="C2H2-type" evidence="9">
    <location>
        <begin position="387"/>
        <end position="407"/>
    </location>
</feature>
<dbReference type="Proteomes" id="UP001161757">
    <property type="component" value="Unassembled WGS sequence"/>
</dbReference>
<organism evidence="10 11">
    <name type="scientific">Exophiala dermatitidis</name>
    <name type="common">Black yeast-like fungus</name>
    <name type="synonym">Wangiella dermatitidis</name>
    <dbReference type="NCBI Taxonomy" id="5970"/>
    <lineage>
        <taxon>Eukaryota</taxon>
        <taxon>Fungi</taxon>
        <taxon>Dikarya</taxon>
        <taxon>Ascomycota</taxon>
        <taxon>Pezizomycotina</taxon>
        <taxon>Eurotiomycetes</taxon>
        <taxon>Chaetothyriomycetidae</taxon>
        <taxon>Chaetothyriales</taxon>
        <taxon>Herpotrichiellaceae</taxon>
        <taxon>Exophiala</taxon>
    </lineage>
</organism>
<feature type="region of interest" description="Disordered" evidence="8">
    <location>
        <begin position="243"/>
        <end position="272"/>
    </location>
</feature>
<comment type="subcellular location">
    <subcellularLocation>
        <location evidence="1">Nucleus</location>
    </subcellularLocation>
</comment>
<keyword evidence="4" id="KW-0862">Zinc</keyword>
<dbReference type="InterPro" id="IPR013087">
    <property type="entry name" value="Znf_C2H2_type"/>
</dbReference>
<dbReference type="GO" id="GO:0008270">
    <property type="term" value="F:zinc ion binding"/>
    <property type="evidence" value="ECO:0007669"/>
    <property type="project" value="UniProtKB-KW"/>
</dbReference>
<proteinExistence type="predicted"/>
<dbReference type="PANTHER" id="PTHR46179">
    <property type="entry name" value="ZINC FINGER PROTEIN"/>
    <property type="match status" value="1"/>
</dbReference>
<evidence type="ECO:0000256" key="7">
    <source>
        <dbReference type="ARBA" id="ARBA00023242"/>
    </source>
</evidence>
<feature type="region of interest" description="Disordered" evidence="8">
    <location>
        <begin position="358"/>
        <end position="377"/>
    </location>
</feature>
<dbReference type="GO" id="GO:0006357">
    <property type="term" value="P:regulation of transcription by RNA polymerase II"/>
    <property type="evidence" value="ECO:0007669"/>
    <property type="project" value="TreeGrafter"/>
</dbReference>
<feature type="compositionally biased region" description="Low complexity" evidence="8">
    <location>
        <begin position="246"/>
        <end position="258"/>
    </location>
</feature>
<accession>A0AAN6F0D5</accession>
<evidence type="ECO:0000313" key="10">
    <source>
        <dbReference type="EMBL" id="KAJ8994578.1"/>
    </source>
</evidence>
<evidence type="ECO:0000313" key="11">
    <source>
        <dbReference type="Proteomes" id="UP001161757"/>
    </source>
</evidence>
<dbReference type="EMBL" id="JAJGCB010000002">
    <property type="protein sequence ID" value="KAJ8994578.1"/>
    <property type="molecule type" value="Genomic_DNA"/>
</dbReference>
<dbReference type="GO" id="GO:0005634">
    <property type="term" value="C:nucleus"/>
    <property type="evidence" value="ECO:0007669"/>
    <property type="project" value="UniProtKB-SubCell"/>
</dbReference>
<evidence type="ECO:0000256" key="5">
    <source>
        <dbReference type="ARBA" id="ARBA00023015"/>
    </source>
</evidence>
<dbReference type="InterPro" id="IPR036236">
    <property type="entry name" value="Znf_C2H2_sf"/>
</dbReference>
<gene>
    <name evidence="10" type="ORF">HRR80_001290</name>
</gene>
<evidence type="ECO:0000259" key="9">
    <source>
        <dbReference type="SMART" id="SM00355"/>
    </source>
</evidence>
<name>A0AAN6F0D5_EXODE</name>
<dbReference type="InterPro" id="IPR051061">
    <property type="entry name" value="Zinc_finger_trans_reg"/>
</dbReference>
<feature type="region of interest" description="Disordered" evidence="8">
    <location>
        <begin position="447"/>
        <end position="517"/>
    </location>
</feature>